<keyword evidence="13" id="KW-1185">Reference proteome</keyword>
<comment type="subcellular location">
    <subcellularLocation>
        <location evidence="1">Mitochondrion inner membrane</location>
        <topology evidence="1">Peripheral membrane protein</topology>
    </subcellularLocation>
</comment>
<dbReference type="FunFam" id="3.40.1380.10:FF:000003">
    <property type="entry name" value="ATP synthase subunit gamma"/>
    <property type="match status" value="1"/>
</dbReference>
<keyword evidence="3 11" id="KW-0813">Transport</keyword>
<name>A0A3N4II61_ASCIM</name>
<dbReference type="Pfam" id="PF00231">
    <property type="entry name" value="ATP-synt"/>
    <property type="match status" value="1"/>
</dbReference>
<evidence type="ECO:0000256" key="1">
    <source>
        <dbReference type="ARBA" id="ARBA00004637"/>
    </source>
</evidence>
<evidence type="ECO:0000256" key="10">
    <source>
        <dbReference type="ARBA" id="ARBA00023310"/>
    </source>
</evidence>
<evidence type="ECO:0000256" key="4">
    <source>
        <dbReference type="ARBA" id="ARBA00022781"/>
    </source>
</evidence>
<comment type="subunit">
    <text evidence="11">F-type ATPases have 2 components, CF(1) - the catalytic core - and CF(0) - the membrane proton channel. CF(1) and CF(0) have multiple subunits.</text>
</comment>
<keyword evidence="5" id="KW-0999">Mitochondrion inner membrane</keyword>
<evidence type="ECO:0000256" key="2">
    <source>
        <dbReference type="ARBA" id="ARBA00007681"/>
    </source>
</evidence>
<dbReference type="NCBIfam" id="TIGR01146">
    <property type="entry name" value="ATPsyn_F1gamma"/>
    <property type="match status" value="1"/>
</dbReference>
<evidence type="ECO:0000313" key="13">
    <source>
        <dbReference type="Proteomes" id="UP000275078"/>
    </source>
</evidence>
<dbReference type="InterPro" id="IPR035968">
    <property type="entry name" value="ATP_synth_F1_ATPase_gsu"/>
</dbReference>
<keyword evidence="6 11" id="KW-0406">Ion transport</keyword>
<accession>A0A3N4II61</accession>
<keyword evidence="7" id="KW-0496">Mitochondrion</keyword>
<evidence type="ECO:0000256" key="3">
    <source>
        <dbReference type="ARBA" id="ARBA00022448"/>
    </source>
</evidence>
<proteinExistence type="inferred from homology"/>
<dbReference type="STRING" id="1160509.A0A3N4II61"/>
<evidence type="ECO:0000313" key="12">
    <source>
        <dbReference type="EMBL" id="RPA81344.1"/>
    </source>
</evidence>
<dbReference type="PROSITE" id="PS00153">
    <property type="entry name" value="ATPASE_GAMMA"/>
    <property type="match status" value="1"/>
</dbReference>
<dbReference type="PIRSF" id="PIRSF039089">
    <property type="entry name" value="ATP_synthase_gamma"/>
    <property type="match status" value="1"/>
</dbReference>
<dbReference type="GO" id="GO:0046933">
    <property type="term" value="F:proton-transporting ATP synthase activity, rotational mechanism"/>
    <property type="evidence" value="ECO:0007669"/>
    <property type="project" value="InterPro"/>
</dbReference>
<reference evidence="12 13" key="1">
    <citation type="journal article" date="2018" name="Nat. Ecol. Evol.">
        <title>Pezizomycetes genomes reveal the molecular basis of ectomycorrhizal truffle lifestyle.</title>
        <authorList>
            <person name="Murat C."/>
            <person name="Payen T."/>
            <person name="Noel B."/>
            <person name="Kuo A."/>
            <person name="Morin E."/>
            <person name="Chen J."/>
            <person name="Kohler A."/>
            <person name="Krizsan K."/>
            <person name="Balestrini R."/>
            <person name="Da Silva C."/>
            <person name="Montanini B."/>
            <person name="Hainaut M."/>
            <person name="Levati E."/>
            <person name="Barry K.W."/>
            <person name="Belfiori B."/>
            <person name="Cichocki N."/>
            <person name="Clum A."/>
            <person name="Dockter R.B."/>
            <person name="Fauchery L."/>
            <person name="Guy J."/>
            <person name="Iotti M."/>
            <person name="Le Tacon F."/>
            <person name="Lindquist E.A."/>
            <person name="Lipzen A."/>
            <person name="Malagnac F."/>
            <person name="Mello A."/>
            <person name="Molinier V."/>
            <person name="Miyauchi S."/>
            <person name="Poulain J."/>
            <person name="Riccioni C."/>
            <person name="Rubini A."/>
            <person name="Sitrit Y."/>
            <person name="Splivallo R."/>
            <person name="Traeger S."/>
            <person name="Wang M."/>
            <person name="Zifcakova L."/>
            <person name="Wipf D."/>
            <person name="Zambonelli A."/>
            <person name="Paolocci F."/>
            <person name="Nowrousian M."/>
            <person name="Ottonello S."/>
            <person name="Baldrian P."/>
            <person name="Spatafora J.W."/>
            <person name="Henrissat B."/>
            <person name="Nagy L.G."/>
            <person name="Aury J.M."/>
            <person name="Wincker P."/>
            <person name="Grigoriev I.V."/>
            <person name="Bonfante P."/>
            <person name="Martin F.M."/>
        </authorList>
    </citation>
    <scope>NUCLEOTIDE SEQUENCE [LARGE SCALE GENOMIC DNA]</scope>
    <source>
        <strain evidence="12 13">RN42</strain>
    </source>
</reference>
<evidence type="ECO:0000256" key="7">
    <source>
        <dbReference type="ARBA" id="ARBA00023128"/>
    </source>
</evidence>
<dbReference type="Gene3D" id="1.10.287.80">
    <property type="entry name" value="ATP synthase, gamma subunit, helix hairpin domain"/>
    <property type="match status" value="1"/>
</dbReference>
<dbReference type="Proteomes" id="UP000275078">
    <property type="component" value="Unassembled WGS sequence"/>
</dbReference>
<dbReference type="CDD" id="cd12151">
    <property type="entry name" value="F1-ATPase_gamma"/>
    <property type="match status" value="1"/>
</dbReference>
<keyword evidence="9 11" id="KW-0139">CF(1)</keyword>
<dbReference type="InterPro" id="IPR000131">
    <property type="entry name" value="ATP_synth_F1_gsu"/>
</dbReference>
<dbReference type="Gene3D" id="3.40.1380.10">
    <property type="match status" value="1"/>
</dbReference>
<dbReference type="AlphaFoldDB" id="A0A3N4II61"/>
<organism evidence="12 13">
    <name type="scientific">Ascobolus immersus RN42</name>
    <dbReference type="NCBI Taxonomy" id="1160509"/>
    <lineage>
        <taxon>Eukaryota</taxon>
        <taxon>Fungi</taxon>
        <taxon>Dikarya</taxon>
        <taxon>Ascomycota</taxon>
        <taxon>Pezizomycotina</taxon>
        <taxon>Pezizomycetes</taxon>
        <taxon>Pezizales</taxon>
        <taxon>Ascobolaceae</taxon>
        <taxon>Ascobolus</taxon>
    </lineage>
</organism>
<protein>
    <recommendedName>
        <fullName evidence="11">ATP synthase subunit gamma</fullName>
    </recommendedName>
</protein>
<sequence length="287" mass="31533">MSLRFFGDPAKPFLTNNYATLREIEGRLKSIRNIEKITNTMKVVASTKLARAQRAMSDSKVYGEASNEVFKQAETKPLPTGKTLIIVASSDKGLCGGIHSQLSKQTRRILEEKPDADLAVLGEKCKAQLSRSNPQNMVLSFGGVGKDIPTFAEAQAIADQIQQLPAKYDNIEIVFNSFKTAISYEPTIVPAFSEEAILASEKFSEFEVDDEQLVALREFSLANAIYWALAEGHACEQSARRNAMDNASKNAGEMIQKFQILYNRTRQAAITGELVEIITGAAASEES</sequence>
<keyword evidence="4 11" id="KW-0375">Hydrogen ion transport</keyword>
<dbReference type="FunFam" id="1.10.287.80:FF:000001">
    <property type="entry name" value="ATP synthase gamma chain"/>
    <property type="match status" value="1"/>
</dbReference>
<dbReference type="PANTHER" id="PTHR11693:SF22">
    <property type="entry name" value="ATP SYNTHASE SUBUNIT GAMMA, MITOCHONDRIAL"/>
    <property type="match status" value="1"/>
</dbReference>
<evidence type="ECO:0000256" key="11">
    <source>
        <dbReference type="RuleBase" id="RU004001"/>
    </source>
</evidence>
<evidence type="ECO:0000256" key="9">
    <source>
        <dbReference type="ARBA" id="ARBA00023196"/>
    </source>
</evidence>
<dbReference type="EMBL" id="ML119680">
    <property type="protein sequence ID" value="RPA81344.1"/>
    <property type="molecule type" value="Genomic_DNA"/>
</dbReference>
<dbReference type="OrthoDB" id="239812at2759"/>
<gene>
    <name evidence="12" type="ORF">BJ508DRAFT_346127</name>
</gene>
<dbReference type="InterPro" id="IPR023632">
    <property type="entry name" value="ATP_synth_F1_gsu_CS"/>
</dbReference>
<comment type="similarity">
    <text evidence="2 11">Belongs to the ATPase gamma chain family.</text>
</comment>
<dbReference type="PANTHER" id="PTHR11693">
    <property type="entry name" value="ATP SYNTHASE GAMMA CHAIN"/>
    <property type="match status" value="1"/>
</dbReference>
<dbReference type="GO" id="GO:0005743">
    <property type="term" value="C:mitochondrial inner membrane"/>
    <property type="evidence" value="ECO:0007669"/>
    <property type="project" value="UniProtKB-SubCell"/>
</dbReference>
<evidence type="ECO:0000256" key="5">
    <source>
        <dbReference type="ARBA" id="ARBA00022792"/>
    </source>
</evidence>
<dbReference type="GO" id="GO:0045259">
    <property type="term" value="C:proton-transporting ATP synthase complex"/>
    <property type="evidence" value="ECO:0007669"/>
    <property type="project" value="UniProtKB-KW"/>
</dbReference>
<evidence type="ECO:0000256" key="8">
    <source>
        <dbReference type="ARBA" id="ARBA00023136"/>
    </source>
</evidence>
<keyword evidence="10 11" id="KW-0066">ATP synthesis</keyword>
<dbReference type="SUPFAM" id="SSF52943">
    <property type="entry name" value="ATP synthase (F1-ATPase), gamma subunit"/>
    <property type="match status" value="1"/>
</dbReference>
<evidence type="ECO:0000256" key="6">
    <source>
        <dbReference type="ARBA" id="ARBA00023065"/>
    </source>
</evidence>
<keyword evidence="8" id="KW-0472">Membrane</keyword>
<dbReference type="PRINTS" id="PR00126">
    <property type="entry name" value="ATPASEGAMMA"/>
</dbReference>